<dbReference type="InterPro" id="IPR007345">
    <property type="entry name" value="Polysacch_pyruvyl_Trfase"/>
</dbReference>
<dbReference type="GO" id="GO:0016740">
    <property type="term" value="F:transferase activity"/>
    <property type="evidence" value="ECO:0007669"/>
    <property type="project" value="UniProtKB-KW"/>
</dbReference>
<evidence type="ECO:0000313" key="4">
    <source>
        <dbReference type="Proteomes" id="UP000319210"/>
    </source>
</evidence>
<accession>A0A4Y3QWU7</accession>
<proteinExistence type="predicted"/>
<evidence type="ECO:0000259" key="2">
    <source>
        <dbReference type="Pfam" id="PF04230"/>
    </source>
</evidence>
<feature type="compositionally biased region" description="Low complexity" evidence="1">
    <location>
        <begin position="288"/>
        <end position="302"/>
    </location>
</feature>
<dbReference type="Proteomes" id="UP000319210">
    <property type="component" value="Unassembled WGS sequence"/>
</dbReference>
<feature type="domain" description="Polysaccharide pyruvyl transferase" evidence="2">
    <location>
        <begin position="199"/>
        <end position="236"/>
    </location>
</feature>
<dbReference type="EMBL" id="BJMM01000009">
    <property type="protein sequence ID" value="GEB49876.1"/>
    <property type="molecule type" value="Genomic_DNA"/>
</dbReference>
<feature type="region of interest" description="Disordered" evidence="1">
    <location>
        <begin position="288"/>
        <end position="316"/>
    </location>
</feature>
<dbReference type="RefSeq" id="WP_086817849.1">
    <property type="nucleotide sequence ID" value="NZ_BJMM01000009.1"/>
</dbReference>
<gene>
    <name evidence="3" type="ORF">SCA03_24270</name>
</gene>
<keyword evidence="3" id="KW-0808">Transferase</keyword>
<evidence type="ECO:0000256" key="1">
    <source>
        <dbReference type="SAM" id="MobiDB-lite"/>
    </source>
</evidence>
<keyword evidence="4" id="KW-1185">Reference proteome</keyword>
<sequence>MPPRSGPERAPARRALLTGWFSFRDGEATAGDVLALRRVEDLLRELGLPYDIAWSPGFRPAGPSLETVRPERYDLLLFICGPLHGPQPAALHDRFAGCRRIAVGVSVVDPEDPAVRGFDRVVPRDGSGSPPRADLSLAARQRELPPVVATILTAGQHEYTGRRRHEETIRRVTDWLASRDCARLPLETRLDTRDWRLCATPEQLDAVLARVDLVVTNRLHGLVLALRCGVPVLAVDPVAGGAKVGAQARALDWPAVIPAERLDEDTLRSWWDWALGEGRSRAAAFRTRTRTGTGTRTAARTPPGAPARPPQQDDGLAEELRTVLHTVLHEAPDGSDGGPGRAVS</sequence>
<dbReference type="OrthoDB" id="1491277at2"/>
<protein>
    <submittedName>
        <fullName evidence="3">Polysaccharide pyruvyl transferase</fullName>
    </submittedName>
</protein>
<dbReference type="Pfam" id="PF04230">
    <property type="entry name" value="PS_pyruv_trans"/>
    <property type="match status" value="1"/>
</dbReference>
<comment type="caution">
    <text evidence="3">The sequence shown here is derived from an EMBL/GenBank/DDBJ whole genome shotgun (WGS) entry which is preliminary data.</text>
</comment>
<reference evidence="3 4" key="1">
    <citation type="submission" date="2019-06" db="EMBL/GenBank/DDBJ databases">
        <title>Whole genome shotgun sequence of Streptomyces cacaoi subsp. cacaoi NBRC 12748.</title>
        <authorList>
            <person name="Hosoyama A."/>
            <person name="Uohara A."/>
            <person name="Ohji S."/>
            <person name="Ichikawa N."/>
        </authorList>
    </citation>
    <scope>NUCLEOTIDE SEQUENCE [LARGE SCALE GENOMIC DNA]</scope>
    <source>
        <strain evidence="3 4">NBRC 12748</strain>
    </source>
</reference>
<dbReference type="AlphaFoldDB" id="A0A4Y3QWU7"/>
<name>A0A4Y3QWU7_STRCI</name>
<organism evidence="3 4">
    <name type="scientific">Streptomyces cacaoi</name>
    <dbReference type="NCBI Taxonomy" id="1898"/>
    <lineage>
        <taxon>Bacteria</taxon>
        <taxon>Bacillati</taxon>
        <taxon>Actinomycetota</taxon>
        <taxon>Actinomycetes</taxon>
        <taxon>Kitasatosporales</taxon>
        <taxon>Streptomycetaceae</taxon>
        <taxon>Streptomyces</taxon>
    </lineage>
</organism>
<evidence type="ECO:0000313" key="3">
    <source>
        <dbReference type="EMBL" id="GEB49876.1"/>
    </source>
</evidence>